<dbReference type="InterPro" id="IPR025323">
    <property type="entry name" value="DUF4229"/>
</dbReference>
<keyword evidence="2" id="KW-0472">Membrane</keyword>
<organism evidence="3 4">
    <name type="scientific">Epidermidibacterium keratini</name>
    <dbReference type="NCBI Taxonomy" id="1891644"/>
    <lineage>
        <taxon>Bacteria</taxon>
        <taxon>Bacillati</taxon>
        <taxon>Actinomycetota</taxon>
        <taxon>Actinomycetes</taxon>
        <taxon>Sporichthyales</taxon>
        <taxon>Sporichthyaceae</taxon>
        <taxon>Epidermidibacterium</taxon>
    </lineage>
</organism>
<accession>A0A7L4YMK1</accession>
<evidence type="ECO:0000256" key="2">
    <source>
        <dbReference type="SAM" id="Phobius"/>
    </source>
</evidence>
<feature type="transmembrane region" description="Helical" evidence="2">
    <location>
        <begin position="34"/>
        <end position="58"/>
    </location>
</feature>
<evidence type="ECO:0000313" key="3">
    <source>
        <dbReference type="EMBL" id="QHB99766.1"/>
    </source>
</evidence>
<dbReference type="AlphaFoldDB" id="A0A7L4YMK1"/>
<dbReference type="Proteomes" id="UP000463857">
    <property type="component" value="Chromosome"/>
</dbReference>
<feature type="compositionally biased region" description="Acidic residues" evidence="1">
    <location>
        <begin position="8"/>
        <end position="17"/>
    </location>
</feature>
<name>A0A7L4YMK1_9ACTN</name>
<dbReference type="RefSeq" id="WP_159543651.1">
    <property type="nucleotide sequence ID" value="NZ_CP047156.1"/>
</dbReference>
<gene>
    <name evidence="3" type="ORF">EK0264_05390</name>
</gene>
<dbReference type="EMBL" id="CP047156">
    <property type="protein sequence ID" value="QHB99766.1"/>
    <property type="molecule type" value="Genomic_DNA"/>
</dbReference>
<keyword evidence="2" id="KW-1133">Transmembrane helix</keyword>
<proteinExistence type="predicted"/>
<feature type="region of interest" description="Disordered" evidence="1">
    <location>
        <begin position="1"/>
        <end position="29"/>
    </location>
</feature>
<evidence type="ECO:0000256" key="1">
    <source>
        <dbReference type="SAM" id="MobiDB-lite"/>
    </source>
</evidence>
<reference evidence="3 4" key="1">
    <citation type="journal article" date="2018" name="Int. J. Syst. Evol. Microbiol.">
        <title>Epidermidibacterium keratini gen. nov., sp. nov., a member of the family Sporichthyaceae, isolated from keratin epidermis.</title>
        <authorList>
            <person name="Lee D.G."/>
            <person name="Trujillo M.E."/>
            <person name="Kang S."/>
            <person name="Nam J.J."/>
            <person name="Kim Y.J."/>
        </authorList>
    </citation>
    <scope>NUCLEOTIDE SEQUENCE [LARGE SCALE GENOMIC DNA]</scope>
    <source>
        <strain evidence="3 4">EPI-7</strain>
    </source>
</reference>
<keyword evidence="2" id="KW-0812">Transmembrane</keyword>
<evidence type="ECO:0000313" key="4">
    <source>
        <dbReference type="Proteomes" id="UP000463857"/>
    </source>
</evidence>
<dbReference type="KEGG" id="eke:EK0264_05390"/>
<sequence>MTERDPADDPIEPDPDESSSVSKASDEPAGSKPIAALMAAYAVGRLGIFVILGMIFWAFGFRGLPGLLAAALISIPLSFVVLKAWRVELAKRIEERKVAQLSIKDEFRITDRD</sequence>
<dbReference type="Pfam" id="PF14012">
    <property type="entry name" value="DUF4229"/>
    <property type="match status" value="1"/>
</dbReference>
<dbReference type="InParanoid" id="A0A7L4YMK1"/>
<protein>
    <submittedName>
        <fullName evidence="3">DUF4229 domain-containing protein</fullName>
    </submittedName>
</protein>
<keyword evidence="4" id="KW-1185">Reference proteome</keyword>
<feature type="transmembrane region" description="Helical" evidence="2">
    <location>
        <begin position="64"/>
        <end position="82"/>
    </location>
</feature>